<gene>
    <name evidence="1" type="ORF">GCM10009754_52700</name>
</gene>
<protein>
    <submittedName>
        <fullName evidence="1">Uncharacterized protein</fullName>
    </submittedName>
</protein>
<organism evidence="1 2">
    <name type="scientific">Amycolatopsis minnesotensis</name>
    <dbReference type="NCBI Taxonomy" id="337894"/>
    <lineage>
        <taxon>Bacteria</taxon>
        <taxon>Bacillati</taxon>
        <taxon>Actinomycetota</taxon>
        <taxon>Actinomycetes</taxon>
        <taxon>Pseudonocardiales</taxon>
        <taxon>Pseudonocardiaceae</taxon>
        <taxon>Amycolatopsis</taxon>
    </lineage>
</organism>
<evidence type="ECO:0000313" key="1">
    <source>
        <dbReference type="EMBL" id="GAA1971779.1"/>
    </source>
</evidence>
<comment type="caution">
    <text evidence="1">The sequence shown here is derived from an EMBL/GenBank/DDBJ whole genome shotgun (WGS) entry which is preliminary data.</text>
</comment>
<accession>A0ABP5CZN6</accession>
<sequence length="67" mass="7376">MKTAGKWMAEELGVSDRRRHFVPRGARAWFDAEGHLMGYVAGCGAACIAADGRYLARMRECAACGRR</sequence>
<dbReference type="Proteomes" id="UP001501116">
    <property type="component" value="Unassembled WGS sequence"/>
</dbReference>
<name>A0ABP5CZN6_9PSEU</name>
<evidence type="ECO:0000313" key="2">
    <source>
        <dbReference type="Proteomes" id="UP001501116"/>
    </source>
</evidence>
<keyword evidence="2" id="KW-1185">Reference proteome</keyword>
<proteinExistence type="predicted"/>
<dbReference type="EMBL" id="BAAANN010000022">
    <property type="protein sequence ID" value="GAA1971779.1"/>
    <property type="molecule type" value="Genomic_DNA"/>
</dbReference>
<reference evidence="2" key="1">
    <citation type="journal article" date="2019" name="Int. J. Syst. Evol. Microbiol.">
        <title>The Global Catalogue of Microorganisms (GCM) 10K type strain sequencing project: providing services to taxonomists for standard genome sequencing and annotation.</title>
        <authorList>
            <consortium name="The Broad Institute Genomics Platform"/>
            <consortium name="The Broad Institute Genome Sequencing Center for Infectious Disease"/>
            <person name="Wu L."/>
            <person name="Ma J."/>
        </authorList>
    </citation>
    <scope>NUCLEOTIDE SEQUENCE [LARGE SCALE GENOMIC DNA]</scope>
    <source>
        <strain evidence="2">JCM 14545</strain>
    </source>
</reference>